<evidence type="ECO:0000313" key="8">
    <source>
        <dbReference type="Proteomes" id="UP000600449"/>
    </source>
</evidence>
<dbReference type="InterPro" id="IPR006140">
    <property type="entry name" value="D-isomer_DH_NAD-bd"/>
</dbReference>
<dbReference type="Pfam" id="PF02826">
    <property type="entry name" value="2-Hacid_dh_C"/>
    <property type="match status" value="1"/>
</dbReference>
<dbReference type="FunFam" id="3.40.50.720:FF:000213">
    <property type="entry name" value="Putative 2-hydroxyacid dehydrogenase"/>
    <property type="match status" value="1"/>
</dbReference>
<reference evidence="7 8" key="1">
    <citation type="journal article" date="2014" name="Int. J. Syst. Evol. Microbiol.">
        <title>Complete genome sequence of Corynebacterium casei LMG S-19264T (=DSM 44701T), isolated from a smear-ripened cheese.</title>
        <authorList>
            <consortium name="US DOE Joint Genome Institute (JGI-PGF)"/>
            <person name="Walter F."/>
            <person name="Albersmeier A."/>
            <person name="Kalinowski J."/>
            <person name="Ruckert C."/>
        </authorList>
    </citation>
    <scope>NUCLEOTIDE SEQUENCE [LARGE SCALE GENOMIC DNA]</scope>
    <source>
        <strain evidence="7 8">CGMCC 1.9161</strain>
    </source>
</reference>
<feature type="domain" description="D-isomer specific 2-hydroxyacid dehydrogenase NAD-binding" evidence="6">
    <location>
        <begin position="109"/>
        <end position="282"/>
    </location>
</feature>
<comment type="caution">
    <text evidence="7">The sequence shown here is derived from an EMBL/GenBank/DDBJ whole genome shotgun (WGS) entry which is preliminary data.</text>
</comment>
<dbReference type="GO" id="GO:0005829">
    <property type="term" value="C:cytosol"/>
    <property type="evidence" value="ECO:0007669"/>
    <property type="project" value="TreeGrafter"/>
</dbReference>
<feature type="domain" description="D-isomer specific 2-hydroxyacid dehydrogenase catalytic" evidence="5">
    <location>
        <begin position="13"/>
        <end position="313"/>
    </location>
</feature>
<sequence>MTKPTILMPSRMMPLVVERLAARFHLVRLWEEADREAWLAAHGGSVRGIAAGAHHRIDDAFMGRLPHLEIVASFGVGYDHVDAHAAARRGVVVTNTPDVLTEEVADLTLGLLLATVRRLPQAERYLREGRWKAQGSFPLSPTLRTRTIGILGYGRIGKAIARRLDAFGVTVVYHGRRRQEGVPHRHYDSLVEMARAVDTLICVAPGGAGTRHLVSTQVLEALGPDGVLINVGRGSVVDEAALIAALDKGTILTAGLDVFEDEPNVPAALLARDDVVLLPHVGSASVHTREAMGALVVDNLVSWFEGAGPLTPVEETPWRGEGAASG</sequence>
<dbReference type="SUPFAM" id="SSF51735">
    <property type="entry name" value="NAD(P)-binding Rossmann-fold domains"/>
    <property type="match status" value="1"/>
</dbReference>
<evidence type="ECO:0000256" key="2">
    <source>
        <dbReference type="ARBA" id="ARBA00023002"/>
    </source>
</evidence>
<keyword evidence="3" id="KW-0520">NAD</keyword>
<organism evidence="7 8">
    <name type="scientific">Salinarimonas ramus</name>
    <dbReference type="NCBI Taxonomy" id="690164"/>
    <lineage>
        <taxon>Bacteria</taxon>
        <taxon>Pseudomonadati</taxon>
        <taxon>Pseudomonadota</taxon>
        <taxon>Alphaproteobacteria</taxon>
        <taxon>Hyphomicrobiales</taxon>
        <taxon>Salinarimonadaceae</taxon>
        <taxon>Salinarimonas</taxon>
    </lineage>
</organism>
<name>A0A917QIM8_9HYPH</name>
<keyword evidence="8" id="KW-1185">Reference proteome</keyword>
<proteinExistence type="inferred from homology"/>
<dbReference type="PANTHER" id="PTHR10996">
    <property type="entry name" value="2-HYDROXYACID DEHYDROGENASE-RELATED"/>
    <property type="match status" value="1"/>
</dbReference>
<dbReference type="Pfam" id="PF00389">
    <property type="entry name" value="2-Hacid_dh"/>
    <property type="match status" value="1"/>
</dbReference>
<protein>
    <submittedName>
        <fullName evidence="7">Glycerate dehydrogenase</fullName>
    </submittedName>
</protein>
<dbReference type="GO" id="GO:0030267">
    <property type="term" value="F:glyoxylate reductase (NADPH) activity"/>
    <property type="evidence" value="ECO:0007669"/>
    <property type="project" value="TreeGrafter"/>
</dbReference>
<dbReference type="CDD" id="cd12156">
    <property type="entry name" value="HPPR"/>
    <property type="match status" value="1"/>
</dbReference>
<evidence type="ECO:0000256" key="4">
    <source>
        <dbReference type="RuleBase" id="RU003719"/>
    </source>
</evidence>
<dbReference type="AlphaFoldDB" id="A0A917QIM8"/>
<dbReference type="GO" id="GO:0051287">
    <property type="term" value="F:NAD binding"/>
    <property type="evidence" value="ECO:0007669"/>
    <property type="project" value="InterPro"/>
</dbReference>
<accession>A0A917QIM8</accession>
<evidence type="ECO:0000259" key="5">
    <source>
        <dbReference type="Pfam" id="PF00389"/>
    </source>
</evidence>
<evidence type="ECO:0000256" key="1">
    <source>
        <dbReference type="ARBA" id="ARBA00022857"/>
    </source>
</evidence>
<evidence type="ECO:0000256" key="3">
    <source>
        <dbReference type="ARBA" id="ARBA00023027"/>
    </source>
</evidence>
<keyword evidence="2 4" id="KW-0560">Oxidoreductase</keyword>
<gene>
    <name evidence="7" type="ORF">GCM10011322_44180</name>
</gene>
<dbReference type="EMBL" id="BMMF01000016">
    <property type="protein sequence ID" value="GGK52422.1"/>
    <property type="molecule type" value="Genomic_DNA"/>
</dbReference>
<evidence type="ECO:0000313" key="7">
    <source>
        <dbReference type="EMBL" id="GGK52422.1"/>
    </source>
</evidence>
<dbReference type="PANTHER" id="PTHR10996:SF178">
    <property type="entry name" value="2-HYDROXYACID DEHYDROGENASE YGL185C-RELATED"/>
    <property type="match status" value="1"/>
</dbReference>
<dbReference type="InterPro" id="IPR006139">
    <property type="entry name" value="D-isomer_2_OHA_DH_cat_dom"/>
</dbReference>
<dbReference type="InterPro" id="IPR050223">
    <property type="entry name" value="D-isomer_2-hydroxyacid_DH"/>
</dbReference>
<evidence type="ECO:0000259" key="6">
    <source>
        <dbReference type="Pfam" id="PF02826"/>
    </source>
</evidence>
<dbReference type="InterPro" id="IPR036291">
    <property type="entry name" value="NAD(P)-bd_dom_sf"/>
</dbReference>
<dbReference type="Proteomes" id="UP000600449">
    <property type="component" value="Unassembled WGS sequence"/>
</dbReference>
<dbReference type="SUPFAM" id="SSF52283">
    <property type="entry name" value="Formate/glycerate dehydrogenase catalytic domain-like"/>
    <property type="match status" value="1"/>
</dbReference>
<keyword evidence="1" id="KW-0521">NADP</keyword>
<dbReference type="GO" id="GO:0016618">
    <property type="term" value="F:hydroxypyruvate reductase [NAD(P)H] activity"/>
    <property type="evidence" value="ECO:0007669"/>
    <property type="project" value="TreeGrafter"/>
</dbReference>
<dbReference type="Gene3D" id="3.40.50.720">
    <property type="entry name" value="NAD(P)-binding Rossmann-like Domain"/>
    <property type="match status" value="2"/>
</dbReference>
<dbReference type="RefSeq" id="WP_188915448.1">
    <property type="nucleotide sequence ID" value="NZ_BMMF01000016.1"/>
</dbReference>
<comment type="similarity">
    <text evidence="4">Belongs to the D-isomer specific 2-hydroxyacid dehydrogenase family.</text>
</comment>